<evidence type="ECO:0000256" key="1">
    <source>
        <dbReference type="SAM" id="MobiDB-lite"/>
    </source>
</evidence>
<name>A0A034VJG5_BACDO</name>
<reference evidence="2" key="1">
    <citation type="journal article" date="2014" name="BMC Genomics">
        <title>Characterizing the developmental transcriptome of the oriental fruit fly, Bactrocera dorsalis (Diptera: Tephritidae) through comparative genomic analysis with Drosophila melanogaster utilizing modENCODE datasets.</title>
        <authorList>
            <person name="Geib S.M."/>
            <person name="Calla B."/>
            <person name="Hall B."/>
            <person name="Hou S."/>
            <person name="Manoukis N.C."/>
        </authorList>
    </citation>
    <scope>NUCLEOTIDE SEQUENCE</scope>
    <source>
        <strain evidence="2">Punador</strain>
    </source>
</reference>
<organism evidence="2">
    <name type="scientific">Bactrocera dorsalis</name>
    <name type="common">Oriental fruit fly</name>
    <name type="synonym">Dacus dorsalis</name>
    <dbReference type="NCBI Taxonomy" id="27457"/>
    <lineage>
        <taxon>Eukaryota</taxon>
        <taxon>Metazoa</taxon>
        <taxon>Ecdysozoa</taxon>
        <taxon>Arthropoda</taxon>
        <taxon>Hexapoda</taxon>
        <taxon>Insecta</taxon>
        <taxon>Pterygota</taxon>
        <taxon>Neoptera</taxon>
        <taxon>Endopterygota</taxon>
        <taxon>Diptera</taxon>
        <taxon>Brachycera</taxon>
        <taxon>Muscomorpha</taxon>
        <taxon>Tephritoidea</taxon>
        <taxon>Tephritidae</taxon>
        <taxon>Bactrocera</taxon>
        <taxon>Bactrocera</taxon>
    </lineage>
</organism>
<feature type="compositionally biased region" description="Polar residues" evidence="1">
    <location>
        <begin position="351"/>
        <end position="364"/>
    </location>
</feature>
<accession>A0A034VJG5</accession>
<dbReference type="AlphaFoldDB" id="A0A034VJG5"/>
<dbReference type="EMBL" id="GAKP01016720">
    <property type="protein sequence ID" value="JAC42232.1"/>
    <property type="molecule type" value="Transcribed_RNA"/>
</dbReference>
<protein>
    <submittedName>
        <fullName evidence="2">Retrovirus-related Gag polyprotein from transposon HMS-Beagle</fullName>
    </submittedName>
</protein>
<evidence type="ECO:0000313" key="2">
    <source>
        <dbReference type="EMBL" id="JAC42232.1"/>
    </source>
</evidence>
<proteinExistence type="predicted"/>
<feature type="region of interest" description="Disordered" evidence="1">
    <location>
        <begin position="351"/>
        <end position="426"/>
    </location>
</feature>
<feature type="compositionally biased region" description="Polar residues" evidence="1">
    <location>
        <begin position="14"/>
        <end position="23"/>
    </location>
</feature>
<feature type="compositionally biased region" description="Low complexity" evidence="1">
    <location>
        <begin position="400"/>
        <end position="409"/>
    </location>
</feature>
<sequence length="426" mass="50720">MSQGAKRTMPNEDINPSATVPTTPENYIMSYIQNQFSKLDEERRKDKELILRMFQTTNPNTSETSTPTIYQEATMQYQNVTDVQIEVIKELPIFQGNKEEYTIWKSHVMKVMEPLQVFQNTPQFYNIITTFRRRITGHADMLLECNNTPLNFYSIMEALDALYHDPNALYEIQEHMKNLAQQPTEDLDTYFQYTLTLHRKLIKNTVDLLKTEINNKYIEQESITQFIKGLKNKNLATALASNQYQSLMQTYTSAKQIEIRLQQTSENKNLRRPIEIQKQNLNNFWQRPTNQHRIIPEKTNLFNFNPPQWQNNNLNQWSRNQYNQPNHNNHNNNNFRQNQFQPRQQMRNNYNYTQPQRGFNTYQPPQERMDVDEPQRNSGCKRNHSNRNIIPQKIQRINTQQQPEPQPEQTFRHMEEADDTSSTFLG</sequence>
<feature type="region of interest" description="Disordered" evidence="1">
    <location>
        <begin position="1"/>
        <end position="23"/>
    </location>
</feature>
<gene>
    <name evidence="2" type="primary">GAGHB</name>
</gene>